<keyword evidence="3" id="KW-1185">Reference proteome</keyword>
<dbReference type="Proteomes" id="UP001595583">
    <property type="component" value="Unassembled WGS sequence"/>
</dbReference>
<evidence type="ECO:0000313" key="3">
    <source>
        <dbReference type="Proteomes" id="UP001595583"/>
    </source>
</evidence>
<comment type="caution">
    <text evidence="2">The sequence shown here is derived from an EMBL/GenBank/DDBJ whole genome shotgun (WGS) entry which is preliminary data.</text>
</comment>
<accession>A0ABV7KBS8</accession>
<reference evidence="3" key="1">
    <citation type="journal article" date="2019" name="Int. J. Syst. Evol. Microbiol.">
        <title>The Global Catalogue of Microorganisms (GCM) 10K type strain sequencing project: providing services to taxonomists for standard genome sequencing and annotation.</title>
        <authorList>
            <consortium name="The Broad Institute Genomics Platform"/>
            <consortium name="The Broad Institute Genome Sequencing Center for Infectious Disease"/>
            <person name="Wu L."/>
            <person name="Ma J."/>
        </authorList>
    </citation>
    <scope>NUCLEOTIDE SEQUENCE [LARGE SCALE GENOMIC DNA]</scope>
    <source>
        <strain evidence="3">KCTC 52165</strain>
    </source>
</reference>
<dbReference type="RefSeq" id="WP_378222134.1">
    <property type="nucleotide sequence ID" value="NZ_JBHRTK010000015.1"/>
</dbReference>
<protein>
    <submittedName>
        <fullName evidence="2">Phasin family protein</fullName>
    </submittedName>
</protein>
<evidence type="ECO:0000259" key="1">
    <source>
        <dbReference type="Pfam" id="PF09361"/>
    </source>
</evidence>
<evidence type="ECO:0000313" key="2">
    <source>
        <dbReference type="EMBL" id="MFC3207724.1"/>
    </source>
</evidence>
<proteinExistence type="predicted"/>
<feature type="domain" description="Phasin" evidence="1">
    <location>
        <begin position="6"/>
        <end position="103"/>
    </location>
</feature>
<dbReference type="InterPro" id="IPR018968">
    <property type="entry name" value="Phasin"/>
</dbReference>
<organism evidence="2 3">
    <name type="scientific">Aquamicrobium soli</name>
    <dbReference type="NCBI Taxonomy" id="1811518"/>
    <lineage>
        <taxon>Bacteria</taxon>
        <taxon>Pseudomonadati</taxon>
        <taxon>Pseudomonadota</taxon>
        <taxon>Alphaproteobacteria</taxon>
        <taxon>Hyphomicrobiales</taxon>
        <taxon>Phyllobacteriaceae</taxon>
        <taxon>Aquamicrobium</taxon>
    </lineage>
</organism>
<dbReference type="EMBL" id="JBHRTK010000015">
    <property type="protein sequence ID" value="MFC3207724.1"/>
    <property type="molecule type" value="Genomic_DNA"/>
</dbReference>
<sequence>MPETFEEFGKYGKEFAESGLNSLASLSKGAQAIAAATSDYTSRSVEEGAATVERLLSAKSLEEAFEVQTQYLKRAYEGFIAETTMIGNLYADLAKDTYKPFESVIAKAS</sequence>
<gene>
    <name evidence="2" type="ORF">ACFOHJ_15970</name>
</gene>
<name>A0ABV7KBS8_9HYPH</name>
<dbReference type="Pfam" id="PF09361">
    <property type="entry name" value="Phasin_2"/>
    <property type="match status" value="1"/>
</dbReference>